<evidence type="ECO:0000256" key="1">
    <source>
        <dbReference type="ARBA" id="ARBA00022737"/>
    </source>
</evidence>
<sequence length="2118" mass="225101">MNSTKYILSVLLLIVSTAVNGAWYTSFETGNWANDASWKGTGYPTNGDGVAIGASHVITHVGDLTWSSAQISIEAGGKLIVNGDLTIQNSANLYVRASGMLEVTGSVYIQNTSLSIGDNSQLIIGGSFSVAKNLDVASSAHIETGGSLVVGGNLNNNGKVVVQEDFNVTGQTNNRTSQSVLDVGGHLNSGGNLNNSGRVVVDGDLMLNTINDANLNVNSGLIVVNGDLTKSGNISVSSGSDIIVVGTFYSEGGDTWINDNADFYVFGTKNCVGSHCYLIEDYVDWEGESNPGGQYVIYTPPTYCSGSAVAVVAEDGVPYSNDALGAPDNSGALLYETNDVIALDITGGNVLLAEGTVGVRWYKSSNRTAQVLVEFSMDGSNWIDASVYPIDAKKSWFTQTIQLSADTRFIRLTNMNGWALELDAVSYNTPCVLIDPLEMTSTSEDISCVGQNDGEISISGSGGQGPYQYKLNSGAYQSLGTFTNLAPANYSVWMKDALGTEVSKLVTINLPATSSDDQNSAGVDSWIGHFYKRADQVDMPPSDADAFASYFGNRTATETFDQSFEEGGSCFPLNSNDKLYCSIYTEYFAVKYRMNSSRTGIYVADMGSDDGIRLTVDGIKVFDNWAERGYQEDQKILFELAGASHLLLEYYESQGGNRVSFKNLIEVPNSLISGTSQTLCEGSSATVIAADDSYTAAPISSSNSYAVDYQWQEASSAGGPWTDIDGANAQNYTPATDSPGTFYVRRKLTVSKTNVGRISIPVTATSYSDIATVTVNPLPGAAGTISGAASVTEGEGGVAYSVPTITEANNYNWTYTGTGVTINGTTEKVTIDFAFGASSGVLTVYGTNTCGNGTASADFPITVSSAIPGITVSPVAGLTTSERGETDAFTVVLNTPPTANVTITIESSDVTEGTIDKPSLNFDHSNWNIPQIVTITGVDDTEEDGNVSYLVILYAASSTDLDYDEINPEDVSVTNKDDDITLPLSITCSESQVGSLDADCRFVMPDYSGIAIVEGGEGNVTVTQSPLPGTIITTNTIFTLTATDELNASVSCSVVLNVIDDTLPQVTSPGTQSLNANGSCEVTLPDYTKLVNATDNCDQTLSLIQSPAPGSVISETTIVSVSATDDSHNTASCDFTVILNDVTAPLINCPENQTIESGVSCKAVLPDYRSLAMVTDNCDNTPTITQEPAPGTEVSGVTTVILTATDDAGNSPSCSFQVSVIDNELPTITCPQEITVGTDLYKSYTTISDLGTPVADDNCGVAFITNDAPPIFNVGQTTVTWTVTDVNDNVNTCEQVVTVVDDENPIISCYDDDLVYVPNSISAIDYPFNETFFDDNCGVTDFVWTMSGATTRASASTGINLLGEQRLNVGTTTIQVTVRDQEGNSASCSFLVKVQQVDDPTVNCPGDIYLGCNPSDFLSNIDQLTYVEGNWELYSVSSVLGNEISVSGLGCFFERTRTYTVTFRIRIIHWWYYGEVDCTRTYTYKKDIEAPALSGVPNDITVEYNNIPTAPTVTVSDNCDNGASLNYSESSTQNPDVNHPGHYDYLLTRTWEATDNCGNVISRSQVISVRDTQAPKIECSGDIEESAGSGSCTRQLTLPDPLVSDNGKLKSLTWRLTGQTEASSPMSGINYVGQQVFNPGETTVTYTAIDVSGETSTCHFVVTIHDGEAPFVNCPVSERSYECVSDLPIIGSISDFQNAGGQVSDNCSSTAKLTIAYEDVVSPGQDCKVIRTYTVTDEAGNKGTCTQEFAITDTEAPTISCEPIELAPDADNCSARHSIIPQITENCNLVDNGIEVTLTPAINHSFNSETLELTADFPLGITTIEWTVTDECGHTATCEQQVIVEFPMTSITYDGQKTQADNGPGMNPVQTSVHTYQVDGGINQSGYAYQWSFYQDTNNNGVMDAGEGINPVEYTITGASSAGATLTYAGANDVVRAGSYLLAVTKTRSGTSCEKTAVLPIYVQENTFDLRLEPHGNDCQSGETDTPTKVVWEITFDGNGEAPYQLGYAINLNDGTGAVTTCSGTIEGISLTATAADLSHISGCLNTSTTPFVSLEKNSGSSTLRLEYTVSSRTAQDFSIGITVDGSDVFSVSEIEANNNSEGLELWGVPNTSDILTD</sequence>
<reference evidence="4 5" key="1">
    <citation type="submission" date="2016-10" db="EMBL/GenBank/DDBJ databases">
        <authorList>
            <person name="de Groot N.N."/>
        </authorList>
    </citation>
    <scope>NUCLEOTIDE SEQUENCE [LARGE SCALE GENOMIC DNA]</scope>
    <source>
        <strain evidence="4 5">CGMCC 1.9156</strain>
    </source>
</reference>
<dbReference type="PANTHER" id="PTHR24273:SF32">
    <property type="entry name" value="HYALIN"/>
    <property type="match status" value="1"/>
</dbReference>
<proteinExistence type="predicted"/>
<accession>A0A1I2CZB4</accession>
<keyword evidence="2" id="KW-0732">Signal</keyword>
<dbReference type="InterPro" id="IPR025667">
    <property type="entry name" value="SprB_repeat"/>
</dbReference>
<dbReference type="Proteomes" id="UP000198964">
    <property type="component" value="Unassembled WGS sequence"/>
</dbReference>
<evidence type="ECO:0000313" key="5">
    <source>
        <dbReference type="Proteomes" id="UP000198964"/>
    </source>
</evidence>
<feature type="domain" description="HYR" evidence="3">
    <location>
        <begin position="1570"/>
        <end position="1666"/>
    </location>
</feature>
<protein>
    <submittedName>
        <fullName evidence="4">HYR domain-containing protein</fullName>
    </submittedName>
</protein>
<evidence type="ECO:0000259" key="3">
    <source>
        <dbReference type="PROSITE" id="PS50825"/>
    </source>
</evidence>
<dbReference type="PANTHER" id="PTHR24273">
    <property type="entry name" value="FI04643P-RELATED"/>
    <property type="match status" value="1"/>
</dbReference>
<evidence type="ECO:0000313" key="4">
    <source>
        <dbReference type="EMBL" id="SFE73572.1"/>
    </source>
</evidence>
<dbReference type="EMBL" id="FONW01000001">
    <property type="protein sequence ID" value="SFE73572.1"/>
    <property type="molecule type" value="Genomic_DNA"/>
</dbReference>
<feature type="domain" description="HYR" evidence="3">
    <location>
        <begin position="1300"/>
        <end position="1396"/>
    </location>
</feature>
<dbReference type="InterPro" id="IPR013783">
    <property type="entry name" value="Ig-like_fold"/>
</dbReference>
<feature type="signal peptide" evidence="2">
    <location>
        <begin position="1"/>
        <end position="21"/>
    </location>
</feature>
<dbReference type="PROSITE" id="PS50825">
    <property type="entry name" value="HYR"/>
    <property type="match status" value="3"/>
</dbReference>
<dbReference type="InterPro" id="IPR045829">
    <property type="entry name" value="PKD_6"/>
</dbReference>
<dbReference type="Pfam" id="PF02494">
    <property type="entry name" value="HYR"/>
    <property type="match status" value="4"/>
</dbReference>
<evidence type="ECO:0000256" key="2">
    <source>
        <dbReference type="SAM" id="SignalP"/>
    </source>
</evidence>
<keyword evidence="5" id="KW-1185">Reference proteome</keyword>
<dbReference type="Pfam" id="PF19408">
    <property type="entry name" value="PKD_6"/>
    <property type="match status" value="1"/>
</dbReference>
<feature type="chain" id="PRO_5011594912" evidence="2">
    <location>
        <begin position="22"/>
        <end position="2118"/>
    </location>
</feature>
<organism evidence="4 5">
    <name type="scientific">Sunxiuqinia elliptica</name>
    <dbReference type="NCBI Taxonomy" id="655355"/>
    <lineage>
        <taxon>Bacteria</taxon>
        <taxon>Pseudomonadati</taxon>
        <taxon>Bacteroidota</taxon>
        <taxon>Bacteroidia</taxon>
        <taxon>Marinilabiliales</taxon>
        <taxon>Prolixibacteraceae</taxon>
        <taxon>Sunxiuqinia</taxon>
    </lineage>
</organism>
<feature type="domain" description="HYR" evidence="3">
    <location>
        <begin position="1140"/>
        <end position="1222"/>
    </location>
</feature>
<dbReference type="STRING" id="655355.SAMN05216283_101880"/>
<keyword evidence="1" id="KW-0677">Repeat</keyword>
<name>A0A1I2CZB4_9BACT</name>
<dbReference type="Pfam" id="PF13573">
    <property type="entry name" value="SprB"/>
    <property type="match status" value="1"/>
</dbReference>
<dbReference type="InterPro" id="IPR003410">
    <property type="entry name" value="HYR_dom"/>
</dbReference>
<dbReference type="Gene3D" id="2.60.40.10">
    <property type="entry name" value="Immunoglobulins"/>
    <property type="match status" value="2"/>
</dbReference>
<dbReference type="Gene3D" id="2.60.40.2700">
    <property type="match status" value="1"/>
</dbReference>
<dbReference type="RefSeq" id="WP_093918579.1">
    <property type="nucleotide sequence ID" value="NZ_FONW01000001.1"/>
</dbReference>
<gene>
    <name evidence="4" type="ORF">SAMN05216283_101880</name>
</gene>